<proteinExistence type="predicted"/>
<evidence type="ECO:0000313" key="3">
    <source>
        <dbReference type="Proteomes" id="UP000011531"/>
    </source>
</evidence>
<feature type="compositionally biased region" description="Acidic residues" evidence="1">
    <location>
        <begin position="55"/>
        <end position="64"/>
    </location>
</feature>
<protein>
    <submittedName>
        <fullName evidence="2">Uncharacterized protein</fullName>
    </submittedName>
</protein>
<dbReference type="AlphaFoldDB" id="L9XZF9"/>
<dbReference type="Proteomes" id="UP000011531">
    <property type="component" value="Unassembled WGS sequence"/>
</dbReference>
<sequence length="128" mass="14480">MVSSDIVLLDIVGQSSARVFEARSALRLLCMSESVLEERELELEELDPPPNEPTDREELEADSFEEPEYARCLTLPRDFDGEGVSVVRLSWSRERSRDALERALLAACVETPLMPRLTALAIVTFRRT</sequence>
<feature type="region of interest" description="Disordered" evidence="1">
    <location>
        <begin position="40"/>
        <end position="64"/>
    </location>
</feature>
<reference evidence="2 3" key="1">
    <citation type="journal article" date="2014" name="PLoS Genet.">
        <title>Phylogenetically driven sequencing of extremely halophilic archaea reveals strategies for static and dynamic osmo-response.</title>
        <authorList>
            <person name="Becker E.A."/>
            <person name="Seitzer P.M."/>
            <person name="Tritt A."/>
            <person name="Larsen D."/>
            <person name="Krusor M."/>
            <person name="Yao A.I."/>
            <person name="Wu D."/>
            <person name="Madern D."/>
            <person name="Eisen J.A."/>
            <person name="Darling A.E."/>
            <person name="Facciotti M.T."/>
        </authorList>
    </citation>
    <scope>NUCLEOTIDE SEQUENCE [LARGE SCALE GENOMIC DNA]</scope>
    <source>
        <strain evidence="2 3">DSM 18795</strain>
    </source>
</reference>
<keyword evidence="3" id="KW-1185">Reference proteome</keyword>
<name>L9XZF9_9EURY</name>
<organism evidence="2 3">
    <name type="scientific">Natronococcus jeotgali DSM 18795</name>
    <dbReference type="NCBI Taxonomy" id="1227498"/>
    <lineage>
        <taxon>Archaea</taxon>
        <taxon>Methanobacteriati</taxon>
        <taxon>Methanobacteriota</taxon>
        <taxon>Stenosarchaea group</taxon>
        <taxon>Halobacteria</taxon>
        <taxon>Halobacteriales</taxon>
        <taxon>Natrialbaceae</taxon>
        <taxon>Natronococcus</taxon>
    </lineage>
</organism>
<gene>
    <name evidence="2" type="ORF">C492_00180</name>
</gene>
<accession>L9XZF9</accession>
<dbReference type="EMBL" id="AOIA01000008">
    <property type="protein sequence ID" value="ELY67229.1"/>
    <property type="molecule type" value="Genomic_DNA"/>
</dbReference>
<evidence type="ECO:0000313" key="2">
    <source>
        <dbReference type="EMBL" id="ELY67229.1"/>
    </source>
</evidence>
<comment type="caution">
    <text evidence="2">The sequence shown here is derived from an EMBL/GenBank/DDBJ whole genome shotgun (WGS) entry which is preliminary data.</text>
</comment>
<evidence type="ECO:0000256" key="1">
    <source>
        <dbReference type="SAM" id="MobiDB-lite"/>
    </source>
</evidence>